<sequence length="46" mass="5179">MKEQGIRTAICLDSLFIGLLSVISYQLSVIRRNPTDLKLTPRCLDS</sequence>
<reference evidence="2" key="1">
    <citation type="submission" date="2016-10" db="EMBL/GenBank/DDBJ databases">
        <authorList>
            <person name="Varghese N."/>
            <person name="Submissions S."/>
        </authorList>
    </citation>
    <scope>NUCLEOTIDE SEQUENCE [LARGE SCALE GENOMIC DNA]</scope>
    <source>
        <strain evidence="2">DSM 24536</strain>
    </source>
</reference>
<dbReference type="EMBL" id="FNHH01000013">
    <property type="protein sequence ID" value="SDM47474.1"/>
    <property type="molecule type" value="Genomic_DNA"/>
</dbReference>
<dbReference type="Proteomes" id="UP000199226">
    <property type="component" value="Unassembled WGS sequence"/>
</dbReference>
<proteinExistence type="predicted"/>
<protein>
    <submittedName>
        <fullName evidence="1">Uncharacterized protein</fullName>
    </submittedName>
</protein>
<gene>
    <name evidence="1" type="ORF">SAMN05421813_11334</name>
</gene>
<keyword evidence="2" id="KW-1185">Reference proteome</keyword>
<dbReference type="AlphaFoldDB" id="A0A1G9TJ26"/>
<evidence type="ECO:0000313" key="2">
    <source>
        <dbReference type="Proteomes" id="UP000199226"/>
    </source>
</evidence>
<evidence type="ECO:0000313" key="1">
    <source>
        <dbReference type="EMBL" id="SDM47474.1"/>
    </source>
</evidence>
<organism evidence="1 2">
    <name type="scientific">Daejeonella rubra</name>
    <dbReference type="NCBI Taxonomy" id="990371"/>
    <lineage>
        <taxon>Bacteria</taxon>
        <taxon>Pseudomonadati</taxon>
        <taxon>Bacteroidota</taxon>
        <taxon>Sphingobacteriia</taxon>
        <taxon>Sphingobacteriales</taxon>
        <taxon>Sphingobacteriaceae</taxon>
        <taxon>Daejeonella</taxon>
    </lineage>
</organism>
<accession>A0A1G9TJ26</accession>
<name>A0A1G9TJ26_9SPHI</name>